<name>A0A9P7B0M9_9HELO</name>
<dbReference type="OrthoDB" id="2157530at2759"/>
<evidence type="ECO:0000313" key="2">
    <source>
        <dbReference type="EMBL" id="KAG0652244.1"/>
    </source>
</evidence>
<dbReference type="Pfam" id="PF06985">
    <property type="entry name" value="HET"/>
    <property type="match status" value="1"/>
</dbReference>
<protein>
    <submittedName>
        <fullName evidence="2">Heterokaryon incompatibility</fullName>
    </submittedName>
</protein>
<dbReference type="Proteomes" id="UP000785200">
    <property type="component" value="Unassembled WGS sequence"/>
</dbReference>
<evidence type="ECO:0000313" key="3">
    <source>
        <dbReference type="Proteomes" id="UP000785200"/>
    </source>
</evidence>
<dbReference type="PANTHER" id="PTHR24148:SF73">
    <property type="entry name" value="HET DOMAIN PROTEIN (AFU_ORTHOLOGUE AFUA_8G01020)"/>
    <property type="match status" value="1"/>
</dbReference>
<dbReference type="AlphaFoldDB" id="A0A9P7B0M9"/>
<dbReference type="InterPro" id="IPR010730">
    <property type="entry name" value="HET"/>
</dbReference>
<organism evidence="2 3">
    <name type="scientific">Hyphodiscus hymeniophilus</name>
    <dbReference type="NCBI Taxonomy" id="353542"/>
    <lineage>
        <taxon>Eukaryota</taxon>
        <taxon>Fungi</taxon>
        <taxon>Dikarya</taxon>
        <taxon>Ascomycota</taxon>
        <taxon>Pezizomycotina</taxon>
        <taxon>Leotiomycetes</taxon>
        <taxon>Helotiales</taxon>
        <taxon>Hyphodiscaceae</taxon>
        <taxon>Hyphodiscus</taxon>
    </lineage>
</organism>
<dbReference type="EMBL" id="VNKQ01000003">
    <property type="protein sequence ID" value="KAG0652244.1"/>
    <property type="molecule type" value="Genomic_DNA"/>
</dbReference>
<gene>
    <name evidence="2" type="ORF">D0Z07_1244</name>
</gene>
<dbReference type="PANTHER" id="PTHR24148">
    <property type="entry name" value="ANKYRIN REPEAT DOMAIN-CONTAINING PROTEIN 39 HOMOLOG-RELATED"/>
    <property type="match status" value="1"/>
</dbReference>
<feature type="domain" description="Heterokaryon incompatibility" evidence="1">
    <location>
        <begin position="64"/>
        <end position="208"/>
    </location>
</feature>
<reference evidence="2" key="1">
    <citation type="submission" date="2019-07" db="EMBL/GenBank/DDBJ databases">
        <title>Hyphodiscus hymeniophilus genome sequencing and assembly.</title>
        <authorList>
            <person name="Kramer G."/>
            <person name="Nodwell J."/>
        </authorList>
    </citation>
    <scope>NUCLEOTIDE SEQUENCE</scope>
    <source>
        <strain evidence="2">ATCC 34498</strain>
    </source>
</reference>
<proteinExistence type="predicted"/>
<keyword evidence="3" id="KW-1185">Reference proteome</keyword>
<sequence length="527" mass="60196">MADQPPPGYESSPGYESPPKYEYNRYRPLKANEIRVVRFDEIWPRDKTFSATLQYINLEDNPVYFALSYTWGDASREETILLDDQPFKVTVNLYDALHQIRDNAAYFQGMVEQDLQMPCNELLLWVDAICIDQSNRKDKEQQLPRMGSIYSSAHNVLVWLGRNEGTIPYPIGFDAFLRECHKMDSTTSMHVFQILDLPWFTRLWTVQEYLLGQRQPLGLPGSGVFVLQSIYDLVEASLPSIVDDTSGELRQRLSTVLGNLKGKLVKLRLLNILRNKIKAEAFQQASFADQMNSVLIRTTVDEAKLPASLRPSYDKPFGDVCYAYVKHIIDATGNLDILFCMKTELVGYPSWVSDLRYRSPSSGPSGVPHTKNQVSWSPDGQGVAVEGASLGNILAYSCNEPEENTSHTKVQSSNKFGHIHSQLKNFYDTILTASAWLRGLNIQDVWHEYLSPYEQLFGCETDYLSMEDFLAARLDDPDTINATKFSERNMLIQVKRHFSNQKYALMHNGQLLLRWPTVDFKAKQYST</sequence>
<accession>A0A9P7B0M9</accession>
<evidence type="ECO:0000259" key="1">
    <source>
        <dbReference type="Pfam" id="PF06985"/>
    </source>
</evidence>
<comment type="caution">
    <text evidence="2">The sequence shown here is derived from an EMBL/GenBank/DDBJ whole genome shotgun (WGS) entry which is preliminary data.</text>
</comment>
<dbReference type="InterPro" id="IPR052895">
    <property type="entry name" value="HetReg/Transcr_Mod"/>
</dbReference>